<name>A0A2K2U775_9ACTN</name>
<accession>A0A2K2U775</accession>
<dbReference type="Proteomes" id="UP000236488">
    <property type="component" value="Unassembled WGS sequence"/>
</dbReference>
<dbReference type="InterPro" id="IPR036388">
    <property type="entry name" value="WH-like_DNA-bd_sf"/>
</dbReference>
<evidence type="ECO:0000259" key="1">
    <source>
        <dbReference type="Pfam" id="PF04326"/>
    </source>
</evidence>
<dbReference type="Gene3D" id="3.30.565.60">
    <property type="match status" value="1"/>
</dbReference>
<dbReference type="PANTHER" id="PTHR30595:SF6">
    <property type="entry name" value="SCHLAFEN ALBA-2 DOMAIN-CONTAINING PROTEIN"/>
    <property type="match status" value="1"/>
</dbReference>
<evidence type="ECO:0000313" key="2">
    <source>
        <dbReference type="EMBL" id="PNV66177.1"/>
    </source>
</evidence>
<dbReference type="InterPro" id="IPR038461">
    <property type="entry name" value="Schlafen_AlbA_2_dom_sf"/>
</dbReference>
<organism evidence="2 3">
    <name type="scientific">Rubneribacter badeniensis</name>
    <dbReference type="NCBI Taxonomy" id="2070688"/>
    <lineage>
        <taxon>Bacteria</taxon>
        <taxon>Bacillati</taxon>
        <taxon>Actinomycetota</taxon>
        <taxon>Coriobacteriia</taxon>
        <taxon>Eggerthellales</taxon>
        <taxon>Eggerthellaceae</taxon>
        <taxon>Rubneribacter</taxon>
    </lineage>
</organism>
<dbReference type="Pfam" id="PF04326">
    <property type="entry name" value="SLFN_AlbA_2"/>
    <property type="match status" value="1"/>
</dbReference>
<dbReference type="InterPro" id="IPR038475">
    <property type="entry name" value="RecG_C_sf"/>
</dbReference>
<dbReference type="Gene3D" id="3.30.950.30">
    <property type="entry name" value="Schlafen, AAA domain"/>
    <property type="match status" value="1"/>
</dbReference>
<dbReference type="RefSeq" id="WP_087196794.1">
    <property type="nucleotide sequence ID" value="NZ_DBEYRC010000099.1"/>
</dbReference>
<evidence type="ECO:0000313" key="3">
    <source>
        <dbReference type="Proteomes" id="UP000236488"/>
    </source>
</evidence>
<dbReference type="EMBL" id="PPEL01000006">
    <property type="protein sequence ID" value="PNV66177.1"/>
    <property type="molecule type" value="Genomic_DNA"/>
</dbReference>
<dbReference type="PANTHER" id="PTHR30595">
    <property type="entry name" value="GLPR-RELATED TRANSCRIPTIONAL REPRESSOR"/>
    <property type="match status" value="1"/>
</dbReference>
<gene>
    <name evidence="2" type="ORF">C2L80_02500</name>
</gene>
<dbReference type="SUPFAM" id="SSF46785">
    <property type="entry name" value="Winged helix' DNA-binding domain"/>
    <property type="match status" value="1"/>
</dbReference>
<dbReference type="CDD" id="cd00090">
    <property type="entry name" value="HTH_ARSR"/>
    <property type="match status" value="1"/>
</dbReference>
<dbReference type="InterPro" id="IPR007421">
    <property type="entry name" value="Schlafen_AlbA_2_dom"/>
</dbReference>
<dbReference type="Gene3D" id="1.10.10.10">
    <property type="entry name" value="Winged helix-like DNA-binding domain superfamily/Winged helix DNA-binding domain"/>
    <property type="match status" value="1"/>
</dbReference>
<keyword evidence="3" id="KW-1185">Reference proteome</keyword>
<dbReference type="AlphaFoldDB" id="A0A2K2U775"/>
<dbReference type="InterPro" id="IPR011991">
    <property type="entry name" value="ArsR-like_HTH"/>
</dbReference>
<reference evidence="2 3" key="1">
    <citation type="journal article" date="2018" name="Int. J. Syst. Evol. Microbiol.">
        <title>Rubneribacter badeniensis gen. nov., sp. nov. and Enteroscipio rubneri gen. nov., sp. nov., new members of the Eggerthellaceae isolated from human faeces.</title>
        <authorList>
            <person name="Danylec N."/>
            <person name="Gobl A."/>
            <person name="Stoll D.A."/>
            <person name="Hetzer B."/>
            <person name="Kulling S.E."/>
            <person name="Huch M."/>
        </authorList>
    </citation>
    <scope>NUCLEOTIDE SEQUENCE [LARGE SCALE GENOMIC DNA]</scope>
    <source>
        <strain evidence="2 3">ResAG-85</strain>
    </source>
</reference>
<comment type="caution">
    <text evidence="2">The sequence shown here is derived from an EMBL/GenBank/DDBJ whole genome shotgun (WGS) entry which is preliminary data.</text>
</comment>
<dbReference type="Pfam" id="PF13749">
    <property type="entry name" value="HATPase_c_4"/>
    <property type="match status" value="1"/>
</dbReference>
<feature type="domain" description="Schlafen AlbA-2" evidence="1">
    <location>
        <begin position="26"/>
        <end position="143"/>
    </location>
</feature>
<sequence>MKDEVLSFDLAKTIARMRAAGTDLQSCEVKSAVGKLPKDLAESISAFSNGSGGTIVLGLSEEEGFKPASGFDPKRTQDALAEVCANKLAPAIRPSIDIETFEEAPILIASIPELPPRDKPCHVTTKGTYEGSFIRTGDGDRKLSHYEIDRLIEERSQPRHDARIVEGATEEDLDDALVEALVERERFLHPRVFEKFGKRDILKALRVLDEDERGILRPTLAGLLALGIYPQKYFPRLTVSFAAYPGTTKATLAETGQRFLDSGDFVGPIPVMIAEAVAAVAKNTRTGSFFEGAFREDVPDYPQEAVREAVANALMHRDYSPEAWGTQVQVNLYADRLEILNPGGLYGSVTVDTLGTLGLSSSRNEFLSKILGSTPYPQTPGKARYVVENKGSGYAEIASRLAAAYMEPPKPHDRPGSFSLTLCKRRPTLGKQHDYSSGNIENAILAMATEYDTVSAKEVEEASRLSRGTVLKHINNLIRQGLLEATEPGSSRKKRYRLTRPQ</sequence>
<proteinExistence type="predicted"/>
<dbReference type="InterPro" id="IPR036390">
    <property type="entry name" value="WH_DNA-bd_sf"/>
</dbReference>
<protein>
    <submittedName>
        <fullName evidence="2">Transcriptional regulator</fullName>
    </submittedName>
</protein>